<evidence type="ECO:0000256" key="1">
    <source>
        <dbReference type="SAM" id="Phobius"/>
    </source>
</evidence>
<dbReference type="InterPro" id="IPR006076">
    <property type="entry name" value="FAD-dep_OxRdtase"/>
</dbReference>
<organism evidence="3 4">
    <name type="scientific">Physocladia obscura</name>
    <dbReference type="NCBI Taxonomy" id="109957"/>
    <lineage>
        <taxon>Eukaryota</taxon>
        <taxon>Fungi</taxon>
        <taxon>Fungi incertae sedis</taxon>
        <taxon>Chytridiomycota</taxon>
        <taxon>Chytridiomycota incertae sedis</taxon>
        <taxon>Chytridiomycetes</taxon>
        <taxon>Chytridiales</taxon>
        <taxon>Chytriomycetaceae</taxon>
        <taxon>Physocladia</taxon>
    </lineage>
</organism>
<accession>A0AAD5XG71</accession>
<feature type="transmembrane region" description="Helical" evidence="1">
    <location>
        <begin position="495"/>
        <end position="512"/>
    </location>
</feature>
<dbReference type="GO" id="GO:0005737">
    <property type="term" value="C:cytoplasm"/>
    <property type="evidence" value="ECO:0007669"/>
    <property type="project" value="TreeGrafter"/>
</dbReference>
<feature type="domain" description="FAD dependent oxidoreductase" evidence="2">
    <location>
        <begin position="35"/>
        <end position="426"/>
    </location>
</feature>
<keyword evidence="1" id="KW-1133">Transmembrane helix</keyword>
<dbReference type="PANTHER" id="PTHR13847">
    <property type="entry name" value="SARCOSINE DEHYDROGENASE-RELATED"/>
    <property type="match status" value="1"/>
</dbReference>
<dbReference type="EMBL" id="JADGJH010000907">
    <property type="protein sequence ID" value="KAJ3121121.1"/>
    <property type="molecule type" value="Genomic_DNA"/>
</dbReference>
<reference evidence="3" key="1">
    <citation type="submission" date="2020-05" db="EMBL/GenBank/DDBJ databases">
        <title>Phylogenomic resolution of chytrid fungi.</title>
        <authorList>
            <person name="Stajich J.E."/>
            <person name="Amses K."/>
            <person name="Simmons R."/>
            <person name="Seto K."/>
            <person name="Myers J."/>
            <person name="Bonds A."/>
            <person name="Quandt C.A."/>
            <person name="Barry K."/>
            <person name="Liu P."/>
            <person name="Grigoriev I."/>
            <person name="Longcore J.E."/>
            <person name="James T.Y."/>
        </authorList>
    </citation>
    <scope>NUCLEOTIDE SEQUENCE</scope>
    <source>
        <strain evidence="3">JEL0513</strain>
    </source>
</reference>
<dbReference type="SUPFAM" id="SSF51971">
    <property type="entry name" value="Nucleotide-binding domain"/>
    <property type="match status" value="1"/>
</dbReference>
<protein>
    <recommendedName>
        <fullName evidence="2">FAD dependent oxidoreductase domain-containing protein</fullName>
    </recommendedName>
</protein>
<dbReference type="AlphaFoldDB" id="A0AAD5XG71"/>
<gene>
    <name evidence="3" type="ORF">HK100_012515</name>
</gene>
<proteinExistence type="predicted"/>
<evidence type="ECO:0000313" key="3">
    <source>
        <dbReference type="EMBL" id="KAJ3121121.1"/>
    </source>
</evidence>
<dbReference type="InterPro" id="IPR036188">
    <property type="entry name" value="FAD/NAD-bd_sf"/>
</dbReference>
<evidence type="ECO:0000259" key="2">
    <source>
        <dbReference type="Pfam" id="PF01266"/>
    </source>
</evidence>
<keyword evidence="4" id="KW-1185">Reference proteome</keyword>
<dbReference type="Proteomes" id="UP001211907">
    <property type="component" value="Unassembled WGS sequence"/>
</dbReference>
<keyword evidence="1" id="KW-0472">Membrane</keyword>
<dbReference type="PANTHER" id="PTHR13847:SF260">
    <property type="entry name" value="FAD DEPENDENT OXIDOREDUCTASE DOMAIN-CONTAINING PROTEIN"/>
    <property type="match status" value="1"/>
</dbReference>
<dbReference type="Gene3D" id="3.30.9.10">
    <property type="entry name" value="D-Amino Acid Oxidase, subunit A, domain 2"/>
    <property type="match status" value="1"/>
</dbReference>
<dbReference type="Gene3D" id="3.50.50.60">
    <property type="entry name" value="FAD/NAD(P)-binding domain"/>
    <property type="match status" value="1"/>
</dbReference>
<name>A0AAD5XG71_9FUNG</name>
<sequence length="515" mass="56339">MKRPTLAKHPLVSHWLQSLPQDTLPHPPEGRREYDVVVVGGGISGFSTALHFSQLSNNTTTVAVLDARSVAGGATGRNGGLVRPGAPAPFAALCAQFGEREATRLLDFERDNLAALKHFVASRNSSIIDPGLVEFPCGAFGGLYSVAAKSEAMRDCRDWRNHHRVPPVSGFLSRNNINAVTGLHIDDPAIEAGATNFQEYRVDPARLVLAIAQTVLSNDNTHFYPHCHVLRVDRQQEDSKSEKDSFKFTLHTSLGTFKCNKIVYATNAWTAALLPNIPITPVRNQVVCTTPTTNDNWRRGLFALVLNNGKEYMSGRGDGRIVLGGMRHLAENDDYGCDRDDELHPVVSKGLREYFPTKFDGFDNDNTFTIDREWAGIMGFTDDRIPLVGSLCGVGDYYGGGEFIIAGFCGHGMTRAFLSGKAVAEMILGKTPSGNFPASYSPARLVVARKTASKEKETLGFHANVATHTIDIHGSAEPCFYFGNSFVMGQNFRDMLVMLISCLFIFAMLFLANKG</sequence>
<evidence type="ECO:0000313" key="4">
    <source>
        <dbReference type="Proteomes" id="UP001211907"/>
    </source>
</evidence>
<comment type="caution">
    <text evidence="3">The sequence shown here is derived from an EMBL/GenBank/DDBJ whole genome shotgun (WGS) entry which is preliminary data.</text>
</comment>
<keyword evidence="1" id="KW-0812">Transmembrane</keyword>
<dbReference type="Pfam" id="PF01266">
    <property type="entry name" value="DAO"/>
    <property type="match status" value="1"/>
</dbReference>